<dbReference type="Gene3D" id="3.40.50.720">
    <property type="entry name" value="NAD(P)-binding Rossmann-like Domain"/>
    <property type="match status" value="1"/>
</dbReference>
<sequence>MAVYALSGGATGIGAAIKSALLARGDRVIVVDLNEGDICADLSTEAGRAKAVSGVRALTNTLDGIIPCAGLGPSVKSPALITQVNYFGAVSFVEGLQDLLKPGGRIVMIGSNSAPMAPHDDFVDLMLAGKETEACEFIAEQHPQSAYAGSKHALLCWMRRHCLALAGNGILMNAVAPGFVDTPLSDKVLADKELGEVTKAFCESVPIGRVAKPAEVADVVLFLLGEQARYICGSVLFIDGGHDAMLRPDSF</sequence>
<comment type="similarity">
    <text evidence="1">Belongs to the short-chain dehydrogenases/reductases (SDR) family.</text>
</comment>
<comment type="caution">
    <text evidence="3">The sequence shown here is derived from an EMBL/GenBank/DDBJ whole genome shotgun (WGS) entry which is preliminary data.</text>
</comment>
<dbReference type="InterPro" id="IPR036291">
    <property type="entry name" value="NAD(P)-bd_dom_sf"/>
</dbReference>
<organism evidence="3 4">
    <name type="scientific">Spongiibacter pelagi</name>
    <dbReference type="NCBI Taxonomy" id="2760804"/>
    <lineage>
        <taxon>Bacteria</taxon>
        <taxon>Pseudomonadati</taxon>
        <taxon>Pseudomonadota</taxon>
        <taxon>Gammaproteobacteria</taxon>
        <taxon>Cellvibrionales</taxon>
        <taxon>Spongiibacteraceae</taxon>
        <taxon>Spongiibacter</taxon>
    </lineage>
</organism>
<reference evidence="3" key="1">
    <citation type="submission" date="2020-09" db="EMBL/GenBank/DDBJ databases">
        <authorList>
            <person name="Yoon J.-W."/>
        </authorList>
    </citation>
    <scope>NUCLEOTIDE SEQUENCE</scope>
    <source>
        <strain evidence="3">KMU-158</strain>
    </source>
</reference>
<dbReference type="SUPFAM" id="SSF51735">
    <property type="entry name" value="NAD(P)-binding Rossmann-fold domains"/>
    <property type="match status" value="1"/>
</dbReference>
<gene>
    <name evidence="3" type="ORF">IB286_04720</name>
</gene>
<dbReference type="Pfam" id="PF00106">
    <property type="entry name" value="adh_short"/>
    <property type="match status" value="1"/>
</dbReference>
<dbReference type="AlphaFoldDB" id="A0A927GWD1"/>
<evidence type="ECO:0000313" key="3">
    <source>
        <dbReference type="EMBL" id="MBD2858304.1"/>
    </source>
</evidence>
<name>A0A927GWD1_9GAMM</name>
<dbReference type="EMBL" id="JACXLD010000002">
    <property type="protein sequence ID" value="MBD2858304.1"/>
    <property type="molecule type" value="Genomic_DNA"/>
</dbReference>
<proteinExistence type="inferred from homology"/>
<dbReference type="GO" id="GO:0016491">
    <property type="term" value="F:oxidoreductase activity"/>
    <property type="evidence" value="ECO:0007669"/>
    <property type="project" value="UniProtKB-KW"/>
</dbReference>
<dbReference type="Proteomes" id="UP000610558">
    <property type="component" value="Unassembled WGS sequence"/>
</dbReference>
<protein>
    <submittedName>
        <fullName evidence="3">SDR family oxidoreductase</fullName>
    </submittedName>
</protein>
<evidence type="ECO:0000256" key="1">
    <source>
        <dbReference type="ARBA" id="ARBA00006484"/>
    </source>
</evidence>
<dbReference type="PRINTS" id="PR00081">
    <property type="entry name" value="GDHRDH"/>
</dbReference>
<evidence type="ECO:0000313" key="4">
    <source>
        <dbReference type="Proteomes" id="UP000610558"/>
    </source>
</evidence>
<dbReference type="Pfam" id="PF13561">
    <property type="entry name" value="adh_short_C2"/>
    <property type="match status" value="1"/>
</dbReference>
<keyword evidence="4" id="KW-1185">Reference proteome</keyword>
<evidence type="ECO:0000256" key="2">
    <source>
        <dbReference type="ARBA" id="ARBA00023002"/>
    </source>
</evidence>
<dbReference type="RefSeq" id="WP_190763015.1">
    <property type="nucleotide sequence ID" value="NZ_JACXLD010000002.1"/>
</dbReference>
<accession>A0A927GWD1</accession>
<dbReference type="InterPro" id="IPR051122">
    <property type="entry name" value="SDR_DHRS6-like"/>
</dbReference>
<keyword evidence="2" id="KW-0560">Oxidoreductase</keyword>
<dbReference type="InterPro" id="IPR002347">
    <property type="entry name" value="SDR_fam"/>
</dbReference>
<dbReference type="PANTHER" id="PTHR43477:SF1">
    <property type="entry name" value="DIHYDROANTICAPSIN 7-DEHYDROGENASE"/>
    <property type="match status" value="1"/>
</dbReference>
<dbReference type="PANTHER" id="PTHR43477">
    <property type="entry name" value="DIHYDROANTICAPSIN 7-DEHYDROGENASE"/>
    <property type="match status" value="1"/>
</dbReference>